<proteinExistence type="predicted"/>
<dbReference type="EMBL" id="ML735378">
    <property type="protein sequence ID" value="KAE8384356.1"/>
    <property type="molecule type" value="Genomic_DNA"/>
</dbReference>
<reference evidence="2" key="1">
    <citation type="submission" date="2019-04" db="EMBL/GenBank/DDBJ databases">
        <title>Friends and foes A comparative genomics studyof 23 Aspergillus species from section Flavi.</title>
        <authorList>
            <consortium name="DOE Joint Genome Institute"/>
            <person name="Kjaerbolling I."/>
            <person name="Vesth T."/>
            <person name="Frisvad J.C."/>
            <person name="Nybo J.L."/>
            <person name="Theobald S."/>
            <person name="Kildgaard S."/>
            <person name="Isbrandt T."/>
            <person name="Kuo A."/>
            <person name="Sato A."/>
            <person name="Lyhne E.K."/>
            <person name="Kogle M.E."/>
            <person name="Wiebenga A."/>
            <person name="Kun R.S."/>
            <person name="Lubbers R.J."/>
            <person name="Makela M.R."/>
            <person name="Barry K."/>
            <person name="Chovatia M."/>
            <person name="Clum A."/>
            <person name="Daum C."/>
            <person name="Haridas S."/>
            <person name="He G."/>
            <person name="LaButti K."/>
            <person name="Lipzen A."/>
            <person name="Mondo S."/>
            <person name="Riley R."/>
            <person name="Salamov A."/>
            <person name="Simmons B.A."/>
            <person name="Magnuson J.K."/>
            <person name="Henrissat B."/>
            <person name="Mortensen U.H."/>
            <person name="Larsen T.O."/>
            <person name="Devries R.P."/>
            <person name="Grigoriev I.V."/>
            <person name="Machida M."/>
            <person name="Baker S.E."/>
            <person name="Andersen M.R."/>
        </authorList>
    </citation>
    <scope>NUCLEOTIDE SEQUENCE [LARGE SCALE GENOMIC DNA]</scope>
    <source>
        <strain evidence="2">IBT 14317</strain>
    </source>
</reference>
<protein>
    <submittedName>
        <fullName evidence="2">Uncharacterized protein</fullName>
    </submittedName>
</protein>
<organism evidence="2">
    <name type="scientific">Petromyces alliaceus</name>
    <name type="common">Aspergillus alliaceus</name>
    <dbReference type="NCBI Taxonomy" id="209559"/>
    <lineage>
        <taxon>Eukaryota</taxon>
        <taxon>Fungi</taxon>
        <taxon>Dikarya</taxon>
        <taxon>Ascomycota</taxon>
        <taxon>Pezizomycotina</taxon>
        <taxon>Eurotiomycetes</taxon>
        <taxon>Eurotiomycetidae</taxon>
        <taxon>Eurotiales</taxon>
        <taxon>Aspergillaceae</taxon>
        <taxon>Aspergillus</taxon>
        <taxon>Aspergillus subgen. Circumdati</taxon>
    </lineage>
</organism>
<name>A0A5N7BRA0_PETAA</name>
<gene>
    <name evidence="2" type="ORF">BDV23DRAFT_166988</name>
</gene>
<sequence>MSSLYEKCLCCNGTTRGTLFCSISCGRASLDNSTLSKDDTHTTSKSTSDETIPNSPEPSVFEFEDGHEQQIPVMNVQAPSVKRTRGRAHDDSKGSQHS</sequence>
<feature type="region of interest" description="Disordered" evidence="1">
    <location>
        <begin position="74"/>
        <end position="98"/>
    </location>
</feature>
<feature type="region of interest" description="Disordered" evidence="1">
    <location>
        <begin position="29"/>
        <end position="62"/>
    </location>
</feature>
<accession>A0A5N7BRA0</accession>
<dbReference type="Proteomes" id="UP000326877">
    <property type="component" value="Unassembled WGS sequence"/>
</dbReference>
<feature type="compositionally biased region" description="Basic and acidic residues" evidence="1">
    <location>
        <begin position="87"/>
        <end position="98"/>
    </location>
</feature>
<evidence type="ECO:0000313" key="2">
    <source>
        <dbReference type="EMBL" id="KAE8384356.1"/>
    </source>
</evidence>
<evidence type="ECO:0000256" key="1">
    <source>
        <dbReference type="SAM" id="MobiDB-lite"/>
    </source>
</evidence>
<dbReference type="AlphaFoldDB" id="A0A5N7BRA0"/>